<dbReference type="EMBL" id="CP159253">
    <property type="protein sequence ID" value="XCG46493.1"/>
    <property type="molecule type" value="Genomic_DNA"/>
</dbReference>
<reference evidence="1" key="1">
    <citation type="submission" date="2024-06" db="EMBL/GenBank/DDBJ databases">
        <title>Mesorhizobium karijinii sp. nov., a symbiont of the iconic Swainsona formosa from arid Australia.</title>
        <authorList>
            <person name="Hill Y.J."/>
            <person name="Watkin E.L.J."/>
            <person name="O'Hara G.W."/>
            <person name="Terpolilli J."/>
            <person name="Tye M.L."/>
            <person name="Kohlmeier M.G."/>
        </authorList>
    </citation>
    <scope>NUCLEOTIDE SEQUENCE</scope>
    <source>
        <strain evidence="1">WSM2240</strain>
    </source>
</reference>
<gene>
    <name evidence="1" type="ORF">ABVK50_14275</name>
</gene>
<organism evidence="1">
    <name type="scientific">Mesorhizobium sp. WSM2240</name>
    <dbReference type="NCBI Taxonomy" id="3228851"/>
    <lineage>
        <taxon>Bacteria</taxon>
        <taxon>Pseudomonadati</taxon>
        <taxon>Pseudomonadota</taxon>
        <taxon>Alphaproteobacteria</taxon>
        <taxon>Hyphomicrobiales</taxon>
        <taxon>Phyllobacteriaceae</taxon>
        <taxon>Mesorhizobium</taxon>
    </lineage>
</organism>
<accession>A0AAU8CHZ2</accession>
<protein>
    <submittedName>
        <fullName evidence="1">Uncharacterized protein</fullName>
    </submittedName>
</protein>
<evidence type="ECO:0000313" key="1">
    <source>
        <dbReference type="EMBL" id="XCG46493.1"/>
    </source>
</evidence>
<proteinExistence type="predicted"/>
<name>A0AAU8CHZ2_9HYPH</name>
<sequence>MAMHHPPSKQLTFNDAVEVWLLHQAGWFQHRIAAKFDVNPARINEVLKERAHVGSHEAASRKGAA</sequence>
<dbReference type="RefSeq" id="WP_353640936.1">
    <property type="nucleotide sequence ID" value="NZ_CP159253.1"/>
</dbReference>
<dbReference type="AlphaFoldDB" id="A0AAU8CHZ2"/>